<keyword evidence="5" id="KW-0732">Signal</keyword>
<dbReference type="InterPro" id="IPR009056">
    <property type="entry name" value="Cyt_c-like_dom"/>
</dbReference>
<dbReference type="InterPro" id="IPR036909">
    <property type="entry name" value="Cyt_c-like_dom_sf"/>
</dbReference>
<evidence type="ECO:0000256" key="2">
    <source>
        <dbReference type="ARBA" id="ARBA00022723"/>
    </source>
</evidence>
<keyword evidence="1 4" id="KW-0349">Heme</keyword>
<dbReference type="SUPFAM" id="SSF46626">
    <property type="entry name" value="Cytochrome c"/>
    <property type="match status" value="1"/>
</dbReference>
<proteinExistence type="predicted"/>
<dbReference type="OrthoDB" id="9808312at2"/>
<keyword evidence="3 4" id="KW-0408">Iron</keyword>
<dbReference type="Proteomes" id="UP000293671">
    <property type="component" value="Unassembled WGS sequence"/>
</dbReference>
<evidence type="ECO:0000256" key="3">
    <source>
        <dbReference type="ARBA" id="ARBA00023004"/>
    </source>
</evidence>
<comment type="caution">
    <text evidence="7">The sequence shown here is derived from an EMBL/GenBank/DDBJ whole genome shotgun (WGS) entry which is preliminary data.</text>
</comment>
<evidence type="ECO:0000256" key="4">
    <source>
        <dbReference type="PROSITE-ProRule" id="PRU00433"/>
    </source>
</evidence>
<dbReference type="GO" id="GO:0009055">
    <property type="term" value="F:electron transfer activity"/>
    <property type="evidence" value="ECO:0007669"/>
    <property type="project" value="InterPro"/>
</dbReference>
<dbReference type="Gene3D" id="1.10.760.10">
    <property type="entry name" value="Cytochrome c-like domain"/>
    <property type="match status" value="1"/>
</dbReference>
<sequence>MDLRAAALTLLLGAALPGGAVAQQAPAADAAARVELGRRTYTGTCARCHGLNLVTSGIGFDLRTFPQNDRERFERSVTQGLRAMPALGGALTPEQLDALWAYIGAVNGWKP</sequence>
<dbReference type="Pfam" id="PF13442">
    <property type="entry name" value="Cytochrome_CBB3"/>
    <property type="match status" value="1"/>
</dbReference>
<dbReference type="AlphaFoldDB" id="A0A4Q7W1C0"/>
<gene>
    <name evidence="7" type="ORF">EV670_1095</name>
</gene>
<dbReference type="PROSITE" id="PS51007">
    <property type="entry name" value="CYTC"/>
    <property type="match status" value="1"/>
</dbReference>
<evidence type="ECO:0000313" key="8">
    <source>
        <dbReference type="Proteomes" id="UP000293671"/>
    </source>
</evidence>
<evidence type="ECO:0000259" key="6">
    <source>
        <dbReference type="PROSITE" id="PS51007"/>
    </source>
</evidence>
<organism evidence="7 8">
    <name type="scientific">Rivibacter subsaxonicus</name>
    <dbReference type="NCBI Taxonomy" id="457575"/>
    <lineage>
        <taxon>Bacteria</taxon>
        <taxon>Pseudomonadati</taxon>
        <taxon>Pseudomonadota</taxon>
        <taxon>Betaproteobacteria</taxon>
        <taxon>Burkholderiales</taxon>
        <taxon>Rivibacter</taxon>
    </lineage>
</organism>
<reference evidence="7 8" key="1">
    <citation type="submission" date="2019-02" db="EMBL/GenBank/DDBJ databases">
        <title>Genomic Encyclopedia of Type Strains, Phase IV (KMG-IV): sequencing the most valuable type-strain genomes for metagenomic binning, comparative biology and taxonomic classification.</title>
        <authorList>
            <person name="Goeker M."/>
        </authorList>
    </citation>
    <scope>NUCLEOTIDE SEQUENCE [LARGE SCALE GENOMIC DNA]</scope>
    <source>
        <strain evidence="7 8">DSM 19570</strain>
    </source>
</reference>
<dbReference type="RefSeq" id="WP_130430770.1">
    <property type="nucleotide sequence ID" value="NZ_SHKP01000004.1"/>
</dbReference>
<feature type="signal peptide" evidence="5">
    <location>
        <begin position="1"/>
        <end position="22"/>
    </location>
</feature>
<feature type="domain" description="Cytochrome c" evidence="6">
    <location>
        <begin position="32"/>
        <end position="107"/>
    </location>
</feature>
<evidence type="ECO:0000256" key="1">
    <source>
        <dbReference type="ARBA" id="ARBA00022617"/>
    </source>
</evidence>
<evidence type="ECO:0000256" key="5">
    <source>
        <dbReference type="SAM" id="SignalP"/>
    </source>
</evidence>
<evidence type="ECO:0000313" key="7">
    <source>
        <dbReference type="EMBL" id="RZU03062.1"/>
    </source>
</evidence>
<dbReference type="EMBL" id="SHKP01000004">
    <property type="protein sequence ID" value="RZU03062.1"/>
    <property type="molecule type" value="Genomic_DNA"/>
</dbReference>
<protein>
    <submittedName>
        <fullName evidence="7">Mono/diheme cytochrome c family protein</fullName>
    </submittedName>
</protein>
<keyword evidence="2 4" id="KW-0479">Metal-binding</keyword>
<dbReference type="GO" id="GO:0046872">
    <property type="term" value="F:metal ion binding"/>
    <property type="evidence" value="ECO:0007669"/>
    <property type="project" value="UniProtKB-KW"/>
</dbReference>
<name>A0A4Q7W1C0_9BURK</name>
<accession>A0A4Q7W1C0</accession>
<dbReference type="GO" id="GO:0020037">
    <property type="term" value="F:heme binding"/>
    <property type="evidence" value="ECO:0007669"/>
    <property type="project" value="InterPro"/>
</dbReference>
<keyword evidence="8" id="KW-1185">Reference proteome</keyword>
<feature type="chain" id="PRO_5020844273" evidence="5">
    <location>
        <begin position="23"/>
        <end position="111"/>
    </location>
</feature>